<reference evidence="2 3" key="1">
    <citation type="submission" date="2017-08" db="EMBL/GenBank/DDBJ databases">
        <title>Infants hospitalized years apart are colonized by the same room-sourced microbial strains.</title>
        <authorList>
            <person name="Brooks B."/>
            <person name="Olm M.R."/>
            <person name="Firek B.A."/>
            <person name="Baker R."/>
            <person name="Thomas B.C."/>
            <person name="Morowitz M.J."/>
            <person name="Banfield J.F."/>
        </authorList>
    </citation>
    <scope>NUCLEOTIDE SEQUENCE [LARGE SCALE GENOMIC DNA]</scope>
    <source>
        <strain evidence="2">S2_003_000_R1_3</strain>
    </source>
</reference>
<name>A0A2W5SZ24_9CORY</name>
<dbReference type="Proteomes" id="UP000249432">
    <property type="component" value="Unassembled WGS sequence"/>
</dbReference>
<feature type="coiled-coil region" evidence="1">
    <location>
        <begin position="9"/>
        <end position="36"/>
    </location>
</feature>
<gene>
    <name evidence="2" type="ORF">DI525_06560</name>
</gene>
<dbReference type="EMBL" id="QFRA01000015">
    <property type="protein sequence ID" value="PZR04555.1"/>
    <property type="molecule type" value="Genomic_DNA"/>
</dbReference>
<organism evidence="2 3">
    <name type="scientific">Corynebacterium kroppenstedtii</name>
    <dbReference type="NCBI Taxonomy" id="161879"/>
    <lineage>
        <taxon>Bacteria</taxon>
        <taxon>Bacillati</taxon>
        <taxon>Actinomycetota</taxon>
        <taxon>Actinomycetes</taxon>
        <taxon>Mycobacteriales</taxon>
        <taxon>Corynebacteriaceae</taxon>
        <taxon>Corynebacterium</taxon>
    </lineage>
</organism>
<evidence type="ECO:0000313" key="3">
    <source>
        <dbReference type="Proteomes" id="UP000249432"/>
    </source>
</evidence>
<dbReference type="AlphaFoldDB" id="A0A2W5SZ24"/>
<comment type="caution">
    <text evidence="2">The sequence shown here is derived from an EMBL/GenBank/DDBJ whole genome shotgun (WGS) entry which is preliminary data.</text>
</comment>
<proteinExistence type="predicted"/>
<accession>A0A2W5SZ24</accession>
<sequence>MAITPGDVQRLRQERLAEANKTLEELNAELSAHMYEILDGDPSDLSAEAERLEKAHDLLHQALEDYRD</sequence>
<evidence type="ECO:0000313" key="2">
    <source>
        <dbReference type="EMBL" id="PZR04555.1"/>
    </source>
</evidence>
<dbReference type="RefSeq" id="WP_303734961.1">
    <property type="nucleotide sequence ID" value="NZ_CAKZHK010000002.1"/>
</dbReference>
<evidence type="ECO:0000256" key="1">
    <source>
        <dbReference type="SAM" id="Coils"/>
    </source>
</evidence>
<protein>
    <submittedName>
        <fullName evidence="2">Uncharacterized protein</fullName>
    </submittedName>
</protein>
<keyword evidence="1" id="KW-0175">Coiled coil</keyword>